<evidence type="ECO:0000313" key="4">
    <source>
        <dbReference type="EMBL" id="AUX38541.1"/>
    </source>
</evidence>
<dbReference type="EMBL" id="CP012672">
    <property type="protein sequence ID" value="AUX38541.1"/>
    <property type="molecule type" value="Genomic_DNA"/>
</dbReference>
<feature type="region of interest" description="Disordered" evidence="1">
    <location>
        <begin position="188"/>
        <end position="218"/>
    </location>
</feature>
<keyword evidence="2" id="KW-1133">Transmembrane helix</keyword>
<gene>
    <name evidence="4" type="ORF">SOCE836_107850</name>
</gene>
<proteinExistence type="predicted"/>
<reference evidence="4 5" key="1">
    <citation type="submission" date="2015-09" db="EMBL/GenBank/DDBJ databases">
        <title>Sorangium comparison.</title>
        <authorList>
            <person name="Zaburannyi N."/>
            <person name="Bunk B."/>
            <person name="Overmann J."/>
            <person name="Mueller R."/>
        </authorList>
    </citation>
    <scope>NUCLEOTIDE SEQUENCE [LARGE SCALE GENOMIC DNA]</scope>
    <source>
        <strain evidence="4 5">So ce836</strain>
    </source>
</reference>
<dbReference type="Proteomes" id="UP000295497">
    <property type="component" value="Chromosome"/>
</dbReference>
<feature type="compositionally biased region" description="Low complexity" evidence="1">
    <location>
        <begin position="207"/>
        <end position="218"/>
    </location>
</feature>
<evidence type="ECO:0000256" key="3">
    <source>
        <dbReference type="SAM" id="SignalP"/>
    </source>
</evidence>
<keyword evidence="2" id="KW-0472">Membrane</keyword>
<keyword evidence="2" id="KW-0812">Transmembrane</keyword>
<dbReference type="AlphaFoldDB" id="A0A4P2R714"/>
<dbReference type="RefSeq" id="WP_129580976.1">
    <property type="nucleotide sequence ID" value="NZ_CP012672.1"/>
</dbReference>
<evidence type="ECO:0000256" key="1">
    <source>
        <dbReference type="SAM" id="MobiDB-lite"/>
    </source>
</evidence>
<name>A0A4P2R714_SORCE</name>
<feature type="transmembrane region" description="Helical" evidence="2">
    <location>
        <begin position="290"/>
        <end position="312"/>
    </location>
</feature>
<keyword evidence="3" id="KW-0732">Signal</keyword>
<protein>
    <recommendedName>
        <fullName evidence="6">PEGA domain-containing protein</fullName>
    </recommendedName>
</protein>
<organism evidence="4 5">
    <name type="scientific">Sorangium cellulosum</name>
    <name type="common">Polyangium cellulosum</name>
    <dbReference type="NCBI Taxonomy" id="56"/>
    <lineage>
        <taxon>Bacteria</taxon>
        <taxon>Pseudomonadati</taxon>
        <taxon>Myxococcota</taxon>
        <taxon>Polyangia</taxon>
        <taxon>Polyangiales</taxon>
        <taxon>Polyangiaceae</taxon>
        <taxon>Sorangium</taxon>
    </lineage>
</organism>
<evidence type="ECO:0008006" key="6">
    <source>
        <dbReference type="Google" id="ProtNLM"/>
    </source>
</evidence>
<sequence length="332" mass="34428">MVRVLRSKMASQAGVALSLLLAGRAEAQPEASSAAAQAQARSQLAAQANTAFREGRYADSREAWLSVWELDRSQVAACNVGALSHRMGDPVMAVRWLTRCKEIMRAPKTPDERALYASRLADLARARQLVGEIRIVAPAGAMITIDGEPAEIAAGGAVPVLPGRHVVRAALNGAIAEAEVNVPRREMREARLTPRKPETRPPARAQASGARVASGGPPAPPAASRAVVVAGGIGAGVFVAAGAGLFALGEVELNAGIRAAQDAGPNRCYLPSPACDRAHAHWDTMETARAFGAASLILGGAVAAGTLAYALWPRQRAEVVVSAGAVAVRGVW</sequence>
<feature type="chain" id="PRO_5021023334" description="PEGA domain-containing protein" evidence="3">
    <location>
        <begin position="28"/>
        <end position="332"/>
    </location>
</feature>
<feature type="signal peptide" evidence="3">
    <location>
        <begin position="1"/>
        <end position="27"/>
    </location>
</feature>
<evidence type="ECO:0000313" key="5">
    <source>
        <dbReference type="Proteomes" id="UP000295497"/>
    </source>
</evidence>
<feature type="transmembrane region" description="Helical" evidence="2">
    <location>
        <begin position="226"/>
        <end position="248"/>
    </location>
</feature>
<evidence type="ECO:0000256" key="2">
    <source>
        <dbReference type="SAM" id="Phobius"/>
    </source>
</evidence>
<feature type="compositionally biased region" description="Basic and acidic residues" evidence="1">
    <location>
        <begin position="188"/>
        <end position="201"/>
    </location>
</feature>
<accession>A0A4P2R714</accession>